<dbReference type="Pfam" id="PF13518">
    <property type="entry name" value="HTH_28"/>
    <property type="match status" value="2"/>
</dbReference>
<dbReference type="EMBL" id="JBHSEC010000020">
    <property type="protein sequence ID" value="MFC4411484.1"/>
    <property type="molecule type" value="Genomic_DNA"/>
</dbReference>
<dbReference type="InterPro" id="IPR050900">
    <property type="entry name" value="Transposase_IS3/IS150/IS904"/>
</dbReference>
<accession>A0ABV8X942</accession>
<dbReference type="Gene3D" id="1.10.10.10">
    <property type="entry name" value="Winged helix-like DNA-binding domain superfamily/Winged helix DNA-binding domain"/>
    <property type="match status" value="2"/>
</dbReference>
<name>A0ABV8X942_9LACT</name>
<dbReference type="InterPro" id="IPR012337">
    <property type="entry name" value="RNaseH-like_sf"/>
</dbReference>
<reference evidence="5" key="1">
    <citation type="journal article" date="2019" name="Int. J. Syst. Evol. Microbiol.">
        <title>The Global Catalogue of Microorganisms (GCM) 10K type strain sequencing project: providing services to taxonomists for standard genome sequencing and annotation.</title>
        <authorList>
            <consortium name="The Broad Institute Genomics Platform"/>
            <consortium name="The Broad Institute Genome Sequencing Center for Infectious Disease"/>
            <person name="Wu L."/>
            <person name="Ma J."/>
        </authorList>
    </citation>
    <scope>NUCLEOTIDE SEQUENCE [LARGE SCALE GENOMIC DNA]</scope>
    <source>
        <strain evidence="5">CCUG 59778</strain>
    </source>
</reference>
<comment type="function">
    <text evidence="1">Involved in the transposition of the insertion sequence.</text>
</comment>
<dbReference type="SUPFAM" id="SSF53098">
    <property type="entry name" value="Ribonuclease H-like"/>
    <property type="match status" value="1"/>
</dbReference>
<evidence type="ECO:0000259" key="3">
    <source>
        <dbReference type="PROSITE" id="PS50994"/>
    </source>
</evidence>
<gene>
    <name evidence="4" type="ORF">ACFOZY_13740</name>
</gene>
<dbReference type="PANTHER" id="PTHR46889">
    <property type="entry name" value="TRANSPOSASE INSF FOR INSERTION SEQUENCE IS3B-RELATED"/>
    <property type="match status" value="1"/>
</dbReference>
<dbReference type="InterPro" id="IPR036388">
    <property type="entry name" value="WH-like_DNA-bd_sf"/>
</dbReference>
<proteinExistence type="predicted"/>
<dbReference type="InterPro" id="IPR036397">
    <property type="entry name" value="RNaseH_sf"/>
</dbReference>
<dbReference type="Proteomes" id="UP001595817">
    <property type="component" value="Unassembled WGS sequence"/>
</dbReference>
<feature type="domain" description="Integrase catalytic" evidence="3">
    <location>
        <begin position="289"/>
        <end position="451"/>
    </location>
</feature>
<dbReference type="Pfam" id="PF13276">
    <property type="entry name" value="HTH_21"/>
    <property type="match status" value="1"/>
</dbReference>
<dbReference type="PROSITE" id="PS50994">
    <property type="entry name" value="INTEGRASE"/>
    <property type="match status" value="1"/>
</dbReference>
<dbReference type="InterPro" id="IPR055247">
    <property type="entry name" value="InsJ-like_HTH"/>
</dbReference>
<dbReference type="InterPro" id="IPR010921">
    <property type="entry name" value="Trp_repressor/repl_initiator"/>
</dbReference>
<evidence type="ECO:0000256" key="2">
    <source>
        <dbReference type="SAM" id="MobiDB-lite"/>
    </source>
</evidence>
<protein>
    <submittedName>
        <fullName evidence="4">IS3 family transposase</fullName>
    </submittedName>
</protein>
<dbReference type="NCBIfam" id="NF033516">
    <property type="entry name" value="transpos_IS3"/>
    <property type="match status" value="1"/>
</dbReference>
<dbReference type="Pfam" id="PF13333">
    <property type="entry name" value="rve_2"/>
    <property type="match status" value="1"/>
</dbReference>
<dbReference type="Pfam" id="PF00665">
    <property type="entry name" value="rve"/>
    <property type="match status" value="1"/>
</dbReference>
<dbReference type="InterPro" id="IPR025948">
    <property type="entry name" value="HTH-like_dom"/>
</dbReference>
<dbReference type="SUPFAM" id="SSF48295">
    <property type="entry name" value="TrpR-like"/>
    <property type="match status" value="2"/>
</dbReference>
<comment type="caution">
    <text evidence="4">The sequence shown here is derived from an EMBL/GenBank/DDBJ whole genome shotgun (WGS) entry which is preliminary data.</text>
</comment>
<dbReference type="PANTHER" id="PTHR46889:SF4">
    <property type="entry name" value="TRANSPOSASE INSO FOR INSERTION SEQUENCE ELEMENT IS911B-RELATED"/>
    <property type="match status" value="1"/>
</dbReference>
<sequence>MAQITSEQKLEAVKRYEKGGESLNSIAKSLKVSNTETIDFWVRKYELHGEDAFKKSYTSFSLEDKLNILNYMNENGLSTVETAVRFNLSSPGTIRKWRIRLKNNGVEALKPKKKGRPKVKKDNQKPSKNKALVEGSFEALQAENERLRMENAYFKKVECLSSRKGSITTKDKTQVVFELRDQFSIKALIKLSNLKRSTYYYWTKQFDRPDKYAELKSMISTIYHEHKGRYGYRRITLELRNRGYLINHKTVQRLMKVLGLKSLVRMKKYRSYKGNVGKIAPNILERDFSATNPNEKWVTDVTEFHLFGEKLYLSPVLDLFNGEIIAYNIQSRPTYELVSIMLDKALTCLSEGQAPVLHSDQGWHYQMRPYIYELKQHGITQSMSRKGNCLDNAVMENFFGHLKSELLYIQEFQSMEHFKCELEEYIDYYNHRRIKEKLKGLSPVQYRIQSSKAA</sequence>
<evidence type="ECO:0000313" key="5">
    <source>
        <dbReference type="Proteomes" id="UP001595817"/>
    </source>
</evidence>
<dbReference type="RefSeq" id="WP_378156811.1">
    <property type="nucleotide sequence ID" value="NZ_JBHSEC010000020.1"/>
</dbReference>
<organism evidence="4 5">
    <name type="scientific">Chungangia koreensis</name>
    <dbReference type="NCBI Taxonomy" id="752657"/>
    <lineage>
        <taxon>Bacteria</taxon>
        <taxon>Bacillati</taxon>
        <taxon>Bacillota</taxon>
        <taxon>Bacilli</taxon>
        <taxon>Lactobacillales</taxon>
        <taxon>Chungangia</taxon>
    </lineage>
</organism>
<evidence type="ECO:0000313" key="4">
    <source>
        <dbReference type="EMBL" id="MFC4411484.1"/>
    </source>
</evidence>
<keyword evidence="5" id="KW-1185">Reference proteome</keyword>
<dbReference type="Gene3D" id="3.30.420.10">
    <property type="entry name" value="Ribonuclease H-like superfamily/Ribonuclease H"/>
    <property type="match status" value="1"/>
</dbReference>
<dbReference type="InterPro" id="IPR048020">
    <property type="entry name" value="Transpos_IS3"/>
</dbReference>
<dbReference type="InterPro" id="IPR001584">
    <property type="entry name" value="Integrase_cat-core"/>
</dbReference>
<feature type="region of interest" description="Disordered" evidence="2">
    <location>
        <begin position="111"/>
        <end position="130"/>
    </location>
</feature>
<evidence type="ECO:0000256" key="1">
    <source>
        <dbReference type="ARBA" id="ARBA00002286"/>
    </source>
</evidence>